<accession>A0A0F6H7N6</accession>
<organism evidence="1 2">
    <name type="scientific">Leptospira interrogans str. UI 12621</name>
    <dbReference type="NCBI Taxonomy" id="1049937"/>
    <lineage>
        <taxon>Bacteria</taxon>
        <taxon>Pseudomonadati</taxon>
        <taxon>Spirochaetota</taxon>
        <taxon>Spirochaetia</taxon>
        <taxon>Leptospirales</taxon>
        <taxon>Leptospiraceae</taxon>
        <taxon>Leptospira</taxon>
    </lineage>
</organism>
<evidence type="ECO:0000313" key="2">
    <source>
        <dbReference type="Proteomes" id="UP000006324"/>
    </source>
</evidence>
<proteinExistence type="predicted"/>
<protein>
    <submittedName>
        <fullName evidence="1">Uncharacterized protein</fullName>
    </submittedName>
</protein>
<evidence type="ECO:0000313" key="1">
    <source>
        <dbReference type="EMBL" id="EKO24247.1"/>
    </source>
</evidence>
<dbReference type="EMBL" id="AHNQ02000034">
    <property type="protein sequence ID" value="EKO24247.1"/>
    <property type="molecule type" value="Genomic_DNA"/>
</dbReference>
<dbReference type="Proteomes" id="UP000006324">
    <property type="component" value="Unassembled WGS sequence"/>
</dbReference>
<reference evidence="1 2" key="1">
    <citation type="submission" date="2012-09" db="EMBL/GenBank/DDBJ databases">
        <authorList>
            <person name="Harkins D.M."/>
            <person name="Durkin A.S."/>
            <person name="Brinkac L.M."/>
            <person name="Selengut J.D."/>
            <person name="Sanka R."/>
            <person name="DePew J."/>
            <person name="Purushe J."/>
            <person name="Chanthongthip A."/>
            <person name="Lattana O."/>
            <person name="Phetsouvanh R."/>
            <person name="Newton P.N."/>
            <person name="Vinetz J.M."/>
            <person name="Sutton G.G."/>
            <person name="Nelson W.C."/>
            <person name="Fouts D.E."/>
        </authorList>
    </citation>
    <scope>NUCLEOTIDE SEQUENCE [LARGE SCALE GENOMIC DNA]</scope>
    <source>
        <strain evidence="1 2">UI 12621</strain>
    </source>
</reference>
<dbReference type="AlphaFoldDB" id="A0A0F6H7N6"/>
<sequence length="41" mass="5213">MIRKLEIRFFRFRKKILEKTQNKNKRRVKDVNCFSFRTSIH</sequence>
<comment type="caution">
    <text evidence="1">The sequence shown here is derived from an EMBL/GenBank/DDBJ whole genome shotgun (WGS) entry which is preliminary data.</text>
</comment>
<gene>
    <name evidence="1" type="ORF">LEP1GSC104_2658</name>
</gene>
<name>A0A0F6H7N6_LEPIR</name>